<sequence length="102" mass="11434">MIREVAELRIKEGTDAEFQAAVEKAVPLFKAAEGCSGMRLEKVIETPSLYRLIVQWATLDDHMVKFRGSDDFQKWRALAGPFFAEPPSVDHCETCVAGFEAE</sequence>
<dbReference type="Gene3D" id="3.30.70.100">
    <property type="match status" value="1"/>
</dbReference>
<accession>A0A926S7N2</accession>
<dbReference type="Proteomes" id="UP000598467">
    <property type="component" value="Unassembled WGS sequence"/>
</dbReference>
<evidence type="ECO:0000313" key="2">
    <source>
        <dbReference type="EMBL" id="MBD1548811.1"/>
    </source>
</evidence>
<dbReference type="InterPro" id="IPR011008">
    <property type="entry name" value="Dimeric_a/b-barrel"/>
</dbReference>
<reference evidence="2" key="1">
    <citation type="submission" date="2020-05" db="EMBL/GenBank/DDBJ databases">
        <title>Identification of trans-AT polyketide cluster in two marine bacteria, producers of a novel glutaramide-containing polyketide sesbanimide D and analogs.</title>
        <authorList>
            <person name="Kacar D."/>
            <person name="Rodriguez P."/>
            <person name="Canedo L."/>
            <person name="Gonzalez E."/>
            <person name="Galan B."/>
            <person name="De La Calle F."/>
            <person name="Garcia J.L."/>
        </authorList>
    </citation>
    <scope>NUCLEOTIDE SEQUENCE</scope>
    <source>
        <strain evidence="2">PHM038</strain>
    </source>
</reference>
<keyword evidence="2" id="KW-0560">Oxidoreductase</keyword>
<organism evidence="2 3">
    <name type="scientific">Roseibium aggregatum</name>
    <dbReference type="NCBI Taxonomy" id="187304"/>
    <lineage>
        <taxon>Bacteria</taxon>
        <taxon>Pseudomonadati</taxon>
        <taxon>Pseudomonadota</taxon>
        <taxon>Alphaproteobacteria</taxon>
        <taxon>Hyphomicrobiales</taxon>
        <taxon>Stappiaceae</taxon>
        <taxon>Roseibium</taxon>
    </lineage>
</organism>
<evidence type="ECO:0000313" key="3">
    <source>
        <dbReference type="Proteomes" id="UP000598467"/>
    </source>
</evidence>
<dbReference type="RefSeq" id="WP_190293496.1">
    <property type="nucleotide sequence ID" value="NZ_JABFCZ010000026.1"/>
</dbReference>
<feature type="domain" description="ABM" evidence="1">
    <location>
        <begin position="2"/>
        <end position="91"/>
    </location>
</feature>
<comment type="caution">
    <text evidence="2">The sequence shown here is derived from an EMBL/GenBank/DDBJ whole genome shotgun (WGS) entry which is preliminary data.</text>
</comment>
<dbReference type="SUPFAM" id="SSF54909">
    <property type="entry name" value="Dimeric alpha+beta barrel"/>
    <property type="match status" value="1"/>
</dbReference>
<dbReference type="InterPro" id="IPR007138">
    <property type="entry name" value="ABM_dom"/>
</dbReference>
<dbReference type="AlphaFoldDB" id="A0A926S7N2"/>
<proteinExistence type="predicted"/>
<dbReference type="GO" id="GO:0004497">
    <property type="term" value="F:monooxygenase activity"/>
    <property type="evidence" value="ECO:0007669"/>
    <property type="project" value="UniProtKB-KW"/>
</dbReference>
<dbReference type="Pfam" id="PF03992">
    <property type="entry name" value="ABM"/>
    <property type="match status" value="1"/>
</dbReference>
<dbReference type="EMBL" id="JABFCZ010000026">
    <property type="protein sequence ID" value="MBD1548811.1"/>
    <property type="molecule type" value="Genomic_DNA"/>
</dbReference>
<dbReference type="PROSITE" id="PS51725">
    <property type="entry name" value="ABM"/>
    <property type="match status" value="1"/>
</dbReference>
<evidence type="ECO:0000259" key="1">
    <source>
        <dbReference type="PROSITE" id="PS51725"/>
    </source>
</evidence>
<name>A0A926S7N2_9HYPH</name>
<protein>
    <submittedName>
        <fullName evidence="2">Antibiotic biosynthesis monooxygenase</fullName>
    </submittedName>
</protein>
<keyword evidence="2" id="KW-0503">Monooxygenase</keyword>
<gene>
    <name evidence="2" type="ORF">HK439_21315</name>
</gene>